<keyword evidence="2" id="KW-1185">Reference proteome</keyword>
<comment type="caution">
    <text evidence="1">The sequence shown here is derived from an EMBL/GenBank/DDBJ whole genome shotgun (WGS) entry which is preliminary data.</text>
</comment>
<gene>
    <name evidence="1" type="ORF">GUJ93_ZPchr0002g23157</name>
</gene>
<evidence type="ECO:0000313" key="2">
    <source>
        <dbReference type="Proteomes" id="UP000729402"/>
    </source>
</evidence>
<reference evidence="1" key="1">
    <citation type="journal article" date="2021" name="bioRxiv">
        <title>Whole Genome Assembly and Annotation of Northern Wild Rice, Zizania palustris L., Supports a Whole Genome Duplication in the Zizania Genus.</title>
        <authorList>
            <person name="Haas M."/>
            <person name="Kono T."/>
            <person name="Macchietto M."/>
            <person name="Millas R."/>
            <person name="McGilp L."/>
            <person name="Shao M."/>
            <person name="Duquette J."/>
            <person name="Hirsch C.N."/>
            <person name="Kimball J."/>
        </authorList>
    </citation>
    <scope>NUCLEOTIDE SEQUENCE</scope>
    <source>
        <tissue evidence="1">Fresh leaf tissue</tissue>
    </source>
</reference>
<proteinExistence type="predicted"/>
<accession>A0A8J5S3P5</accession>
<protein>
    <submittedName>
        <fullName evidence="1">Uncharacterized protein</fullName>
    </submittedName>
</protein>
<dbReference type="EMBL" id="JAAALK010000287">
    <property type="protein sequence ID" value="KAG8060044.1"/>
    <property type="molecule type" value="Genomic_DNA"/>
</dbReference>
<name>A0A8J5S3P5_ZIZPA</name>
<sequence length="159" mass="18221">MFNKAKRKGHLVGLVPHLFQGGVTHLQYADDTVVLFEFRVSDQEAQFVANTFNFSKGNNVRFWEDKWIGDVSFHSKFYGLYAVSDDQGVLVNSVYEDGWETRFKRSLSINENDMWIELMDMCVEELSEGERKGGSEGVLRLTACRNHSVGKKVKKSKMV</sequence>
<evidence type="ECO:0000313" key="1">
    <source>
        <dbReference type="EMBL" id="KAG8060044.1"/>
    </source>
</evidence>
<reference evidence="1" key="2">
    <citation type="submission" date="2021-02" db="EMBL/GenBank/DDBJ databases">
        <authorList>
            <person name="Kimball J.A."/>
            <person name="Haas M.W."/>
            <person name="Macchietto M."/>
            <person name="Kono T."/>
            <person name="Duquette J."/>
            <person name="Shao M."/>
        </authorList>
    </citation>
    <scope>NUCLEOTIDE SEQUENCE</scope>
    <source>
        <tissue evidence="1">Fresh leaf tissue</tissue>
    </source>
</reference>
<organism evidence="1 2">
    <name type="scientific">Zizania palustris</name>
    <name type="common">Northern wild rice</name>
    <dbReference type="NCBI Taxonomy" id="103762"/>
    <lineage>
        <taxon>Eukaryota</taxon>
        <taxon>Viridiplantae</taxon>
        <taxon>Streptophyta</taxon>
        <taxon>Embryophyta</taxon>
        <taxon>Tracheophyta</taxon>
        <taxon>Spermatophyta</taxon>
        <taxon>Magnoliopsida</taxon>
        <taxon>Liliopsida</taxon>
        <taxon>Poales</taxon>
        <taxon>Poaceae</taxon>
        <taxon>BOP clade</taxon>
        <taxon>Oryzoideae</taxon>
        <taxon>Oryzeae</taxon>
        <taxon>Zizaniinae</taxon>
        <taxon>Zizania</taxon>
    </lineage>
</organism>
<dbReference type="AlphaFoldDB" id="A0A8J5S3P5"/>
<dbReference type="Proteomes" id="UP000729402">
    <property type="component" value="Unassembled WGS sequence"/>
</dbReference>